<dbReference type="Proteomes" id="UP000627715">
    <property type="component" value="Unassembled WGS sequence"/>
</dbReference>
<feature type="transmembrane region" description="Helical" evidence="5">
    <location>
        <begin position="111"/>
        <end position="132"/>
    </location>
</feature>
<gene>
    <name evidence="6" type="ORF">GCM10011403_24020</name>
</gene>
<keyword evidence="4 5" id="KW-0472">Membrane</keyword>
<evidence type="ECO:0000256" key="3">
    <source>
        <dbReference type="ARBA" id="ARBA00022989"/>
    </source>
</evidence>
<keyword evidence="2 5" id="KW-0812">Transmembrane</keyword>
<feature type="transmembrane region" description="Helical" evidence="5">
    <location>
        <begin position="64"/>
        <end position="91"/>
    </location>
</feature>
<evidence type="ECO:0000256" key="4">
    <source>
        <dbReference type="ARBA" id="ARBA00023136"/>
    </source>
</evidence>
<dbReference type="RefSeq" id="WP_068810107.1">
    <property type="nucleotide sequence ID" value="NZ_BMIY01000010.1"/>
</dbReference>
<keyword evidence="7" id="KW-1185">Reference proteome</keyword>
<dbReference type="Pfam" id="PF01124">
    <property type="entry name" value="MAPEG"/>
    <property type="match status" value="1"/>
</dbReference>
<reference evidence="6" key="1">
    <citation type="journal article" date="2014" name="Int. J. Syst. Evol. Microbiol.">
        <title>Complete genome sequence of Corynebacterium casei LMG S-19264T (=DSM 44701T), isolated from a smear-ripened cheese.</title>
        <authorList>
            <consortium name="US DOE Joint Genome Institute (JGI-PGF)"/>
            <person name="Walter F."/>
            <person name="Albersmeier A."/>
            <person name="Kalinowski J."/>
            <person name="Ruckert C."/>
        </authorList>
    </citation>
    <scope>NUCLEOTIDE SEQUENCE</scope>
    <source>
        <strain evidence="6">CGMCC 1.15425</strain>
    </source>
</reference>
<protein>
    <submittedName>
        <fullName evidence="6">Membrane protein</fullName>
    </submittedName>
</protein>
<evidence type="ECO:0000313" key="7">
    <source>
        <dbReference type="Proteomes" id="UP000627715"/>
    </source>
</evidence>
<sequence>MIYPMIALVLLTFMVTLRLGYARYVSARRGEVNPKYFKLLQGDTLPDYLRQVERAYANLLEMPVLFYLVSVLCIVLNLTGSTMVTLAWAYVALRYLHSFIHLTYNHTIHRFLVFLGSTLILMVMWGVLFVSVT</sequence>
<dbReference type="InterPro" id="IPR023352">
    <property type="entry name" value="MAPEG-like_dom_sf"/>
</dbReference>
<dbReference type="AlphaFoldDB" id="A0A916QM39"/>
<dbReference type="EMBL" id="BMIY01000010">
    <property type="protein sequence ID" value="GFZ80086.1"/>
    <property type="molecule type" value="Genomic_DNA"/>
</dbReference>
<reference evidence="6" key="2">
    <citation type="submission" date="2020-09" db="EMBL/GenBank/DDBJ databases">
        <authorList>
            <person name="Sun Q."/>
            <person name="Zhou Y."/>
        </authorList>
    </citation>
    <scope>NUCLEOTIDE SEQUENCE</scope>
    <source>
        <strain evidence="6">CGMCC 1.15425</strain>
    </source>
</reference>
<evidence type="ECO:0000256" key="2">
    <source>
        <dbReference type="ARBA" id="ARBA00022692"/>
    </source>
</evidence>
<keyword evidence="3 5" id="KW-1133">Transmembrane helix</keyword>
<organism evidence="6 7">
    <name type="scientific">Pseudohongiella nitratireducens</name>
    <dbReference type="NCBI Taxonomy" id="1768907"/>
    <lineage>
        <taxon>Bacteria</taxon>
        <taxon>Pseudomonadati</taxon>
        <taxon>Pseudomonadota</taxon>
        <taxon>Gammaproteobacteria</taxon>
        <taxon>Pseudomonadales</taxon>
        <taxon>Pseudohongiellaceae</taxon>
        <taxon>Pseudohongiella</taxon>
    </lineage>
</organism>
<accession>A0A916QM39</accession>
<comment type="caution">
    <text evidence="6">The sequence shown here is derived from an EMBL/GenBank/DDBJ whole genome shotgun (WGS) entry which is preliminary data.</text>
</comment>
<dbReference type="GO" id="GO:0016020">
    <property type="term" value="C:membrane"/>
    <property type="evidence" value="ECO:0007669"/>
    <property type="project" value="UniProtKB-SubCell"/>
</dbReference>
<evidence type="ECO:0000256" key="5">
    <source>
        <dbReference type="SAM" id="Phobius"/>
    </source>
</evidence>
<dbReference type="Gene3D" id="1.20.120.550">
    <property type="entry name" value="Membrane associated eicosanoid/glutathione metabolism-like domain"/>
    <property type="match status" value="1"/>
</dbReference>
<dbReference type="InterPro" id="IPR001129">
    <property type="entry name" value="Membr-assoc_MAPEG"/>
</dbReference>
<evidence type="ECO:0000256" key="1">
    <source>
        <dbReference type="ARBA" id="ARBA00004370"/>
    </source>
</evidence>
<dbReference type="OrthoDB" id="5573101at2"/>
<name>A0A916QM39_9GAMM</name>
<dbReference type="SUPFAM" id="SSF161084">
    <property type="entry name" value="MAPEG domain-like"/>
    <property type="match status" value="1"/>
</dbReference>
<proteinExistence type="predicted"/>
<evidence type="ECO:0000313" key="6">
    <source>
        <dbReference type="EMBL" id="GFZ80086.1"/>
    </source>
</evidence>
<comment type="subcellular location">
    <subcellularLocation>
        <location evidence="1">Membrane</location>
    </subcellularLocation>
</comment>